<dbReference type="AlphaFoldDB" id="A0AAW0Q8P2"/>
<dbReference type="Proteomes" id="UP001392437">
    <property type="component" value="Unassembled WGS sequence"/>
</dbReference>
<comment type="caution">
    <text evidence="2">The sequence shown here is derived from an EMBL/GenBank/DDBJ whole genome shotgun (WGS) entry which is preliminary data.</text>
</comment>
<evidence type="ECO:0000313" key="3">
    <source>
        <dbReference type="EMBL" id="KAK8106788.1"/>
    </source>
</evidence>
<evidence type="ECO:0000256" key="1">
    <source>
        <dbReference type="SAM" id="MobiDB-lite"/>
    </source>
</evidence>
<reference evidence="2 4" key="1">
    <citation type="submission" date="2023-01" db="EMBL/GenBank/DDBJ databases">
        <title>Analysis of 21 Apiospora genomes using comparative genomics revels a genus with tremendous synthesis potential of carbohydrate active enzymes and secondary metabolites.</title>
        <authorList>
            <person name="Sorensen T."/>
        </authorList>
    </citation>
    <scope>NUCLEOTIDE SEQUENCE [LARGE SCALE GENOMIC DNA]</scope>
    <source>
        <strain evidence="2 4">CBS 117206</strain>
    </source>
</reference>
<dbReference type="EMBL" id="JAQQWP010000013">
    <property type="protein sequence ID" value="KAK8092613.1"/>
    <property type="molecule type" value="Genomic_DNA"/>
</dbReference>
<sequence>MASDPYPVLRGPVLVPVKLDAFVLNPTICGDGGVDNHDYLIAPITQPNYTFLRLRDFLLQGDVLNHVDLHAAAPADMNTRMTDFGGPAPKPLNGHASHVKAPAGTDTGTSTGTSAAGTGTGTGAVADTSVAGGSTVVVPAIVPHAT</sequence>
<evidence type="ECO:0000313" key="4">
    <source>
        <dbReference type="Proteomes" id="UP001392437"/>
    </source>
</evidence>
<dbReference type="EMBL" id="JAQQWP010000008">
    <property type="protein sequence ID" value="KAK8106788.1"/>
    <property type="molecule type" value="Genomic_DNA"/>
</dbReference>
<proteinExistence type="predicted"/>
<protein>
    <recommendedName>
        <fullName evidence="5">DUF4331 domain-containing protein</fullName>
    </recommendedName>
</protein>
<accession>A0AAW0Q8P2</accession>
<evidence type="ECO:0008006" key="5">
    <source>
        <dbReference type="Google" id="ProtNLM"/>
    </source>
</evidence>
<name>A0AAW0Q8P2_9PEZI</name>
<feature type="region of interest" description="Disordered" evidence="1">
    <location>
        <begin position="80"/>
        <end position="120"/>
    </location>
</feature>
<gene>
    <name evidence="3" type="ORF">PG999_010147</name>
    <name evidence="2" type="ORF">PG999_014812</name>
</gene>
<feature type="compositionally biased region" description="Low complexity" evidence="1">
    <location>
        <begin position="103"/>
        <end position="120"/>
    </location>
</feature>
<keyword evidence="4" id="KW-1185">Reference proteome</keyword>
<evidence type="ECO:0000313" key="2">
    <source>
        <dbReference type="EMBL" id="KAK8092613.1"/>
    </source>
</evidence>
<organism evidence="2 4">
    <name type="scientific">Apiospora kogelbergensis</name>
    <dbReference type="NCBI Taxonomy" id="1337665"/>
    <lineage>
        <taxon>Eukaryota</taxon>
        <taxon>Fungi</taxon>
        <taxon>Dikarya</taxon>
        <taxon>Ascomycota</taxon>
        <taxon>Pezizomycotina</taxon>
        <taxon>Sordariomycetes</taxon>
        <taxon>Xylariomycetidae</taxon>
        <taxon>Amphisphaeriales</taxon>
        <taxon>Apiosporaceae</taxon>
        <taxon>Apiospora</taxon>
    </lineage>
</organism>